<keyword evidence="3 6" id="KW-1133">Transmembrane helix</keyword>
<evidence type="ECO:0000256" key="2">
    <source>
        <dbReference type="ARBA" id="ARBA00022692"/>
    </source>
</evidence>
<dbReference type="SMART" id="SM01160">
    <property type="entry name" value="DUF1751"/>
    <property type="match status" value="1"/>
</dbReference>
<comment type="subcellular location">
    <subcellularLocation>
        <location evidence="1">Membrane</location>
        <topology evidence="1">Multi-pass membrane protein</topology>
    </subcellularLocation>
</comment>
<evidence type="ECO:0000313" key="7">
    <source>
        <dbReference type="Proteomes" id="UP000228380"/>
    </source>
</evidence>
<dbReference type="Pfam" id="PF08551">
    <property type="entry name" value="DUF1751"/>
    <property type="match status" value="1"/>
</dbReference>
<dbReference type="PANTHER" id="PTHR13377:SF3">
    <property type="entry name" value="TRANSMEMBRANE PROTEIN 115"/>
    <property type="match status" value="1"/>
</dbReference>
<feature type="transmembrane region" description="Helical" evidence="6">
    <location>
        <begin position="94"/>
        <end position="110"/>
    </location>
</feature>
<dbReference type="GO" id="GO:0016020">
    <property type="term" value="C:membrane"/>
    <property type="evidence" value="ECO:0007669"/>
    <property type="project" value="UniProtKB-SubCell"/>
</dbReference>
<dbReference type="KEGG" id="pda:113460989"/>
<dbReference type="Proteomes" id="UP000228380">
    <property type="component" value="Chromosome 13"/>
</dbReference>
<evidence type="ECO:0000256" key="4">
    <source>
        <dbReference type="ARBA" id="ARBA00023136"/>
    </source>
</evidence>
<dbReference type="GeneID" id="113460989"/>
<feature type="region of interest" description="Disordered" evidence="5">
    <location>
        <begin position="219"/>
        <end position="239"/>
    </location>
</feature>
<evidence type="ECO:0000256" key="1">
    <source>
        <dbReference type="ARBA" id="ARBA00004141"/>
    </source>
</evidence>
<evidence type="ECO:0000256" key="5">
    <source>
        <dbReference type="SAM" id="MobiDB-lite"/>
    </source>
</evidence>
<dbReference type="GO" id="GO:0006890">
    <property type="term" value="P:retrograde vesicle-mediated transport, Golgi to endoplasmic reticulum"/>
    <property type="evidence" value="ECO:0007669"/>
    <property type="project" value="InterPro"/>
</dbReference>
<proteinExistence type="predicted"/>
<evidence type="ECO:0000256" key="6">
    <source>
        <dbReference type="SAM" id="Phobius"/>
    </source>
</evidence>
<dbReference type="AlphaFoldDB" id="A0A8B9AYT5"/>
<dbReference type="PANTHER" id="PTHR13377">
    <property type="entry name" value="PLACENTAL PROTEIN 6"/>
    <property type="match status" value="1"/>
</dbReference>
<gene>
    <name evidence="8" type="primary">LOC113460989</name>
</gene>
<accession>A0A8B9AYT5</accession>
<dbReference type="RefSeq" id="XP_038989023.1">
    <property type="nucleotide sequence ID" value="XM_039133095.1"/>
</dbReference>
<dbReference type="InterPro" id="IPR035952">
    <property type="entry name" value="Rhomboid-like_sf"/>
</dbReference>
<organism evidence="7 8">
    <name type="scientific">Phoenix dactylifera</name>
    <name type="common">Date palm</name>
    <dbReference type="NCBI Taxonomy" id="42345"/>
    <lineage>
        <taxon>Eukaryota</taxon>
        <taxon>Viridiplantae</taxon>
        <taxon>Streptophyta</taxon>
        <taxon>Embryophyta</taxon>
        <taxon>Tracheophyta</taxon>
        <taxon>Spermatophyta</taxon>
        <taxon>Magnoliopsida</taxon>
        <taxon>Liliopsida</taxon>
        <taxon>Arecaceae</taxon>
        <taxon>Coryphoideae</taxon>
        <taxon>Phoeniceae</taxon>
        <taxon>Phoenix</taxon>
    </lineage>
</organism>
<evidence type="ECO:0000256" key="3">
    <source>
        <dbReference type="ARBA" id="ARBA00022989"/>
    </source>
</evidence>
<protein>
    <submittedName>
        <fullName evidence="8">Rhomboid-like protein 19</fullName>
    </submittedName>
</protein>
<evidence type="ECO:0000313" key="8">
    <source>
        <dbReference type="RefSeq" id="XP_038989023.1"/>
    </source>
</evidence>
<keyword evidence="2 6" id="KW-0812">Transmembrane</keyword>
<feature type="transmembrane region" description="Helical" evidence="6">
    <location>
        <begin position="54"/>
        <end position="73"/>
    </location>
</feature>
<name>A0A8B9AYT5_PHODC</name>
<sequence length="239" mass="27393">MSSIFGLLVFGKFLEPIWTSREFLKFIIFVNTTTLIGVYVTAVAFYHITRRETFLYVPLSGFHGVLPGFLVAVKQIAPEQDIEVLGWFDIRAEWLPSLFILMSVTISIVTSDAMRYSPFVLCGTYWGWLYLRYIQRIPESNITGTPGDEFALSTFFPGFIRPVIDVFTSSLDKLLCQNCNPWGEHGDHSDRFLMHSFDTSEASRWRERGSRVLEEGLHDSRNNLASEDQESSERGYFGL</sequence>
<reference evidence="7" key="1">
    <citation type="journal article" date="2019" name="Nat. Commun.">
        <title>Genome-wide association mapping of date palm fruit traits.</title>
        <authorList>
            <person name="Hazzouri K.M."/>
            <person name="Gros-Balthazard M."/>
            <person name="Flowers J.M."/>
            <person name="Copetti D."/>
            <person name="Lemansour A."/>
            <person name="Lebrun M."/>
            <person name="Masmoudi K."/>
            <person name="Ferrand S."/>
            <person name="Dhar M.I."/>
            <person name="Fresquez Z.A."/>
            <person name="Rosas U."/>
            <person name="Zhang J."/>
            <person name="Talag J."/>
            <person name="Lee S."/>
            <person name="Kudrna D."/>
            <person name="Powell R.F."/>
            <person name="Leitch I.J."/>
            <person name="Krueger R.R."/>
            <person name="Wing R.A."/>
            <person name="Amiri K.M.A."/>
            <person name="Purugganan M.D."/>
        </authorList>
    </citation>
    <scope>NUCLEOTIDE SEQUENCE [LARGE SCALE GENOMIC DNA]</scope>
    <source>
        <strain evidence="7">cv. Khalas</strain>
    </source>
</reference>
<keyword evidence="4 6" id="KW-0472">Membrane</keyword>
<dbReference type="OrthoDB" id="73612at2759"/>
<dbReference type="FunFam" id="1.20.1540.10:FF:000004">
    <property type="entry name" value="Transmembrane protein 115"/>
    <property type="match status" value="1"/>
</dbReference>
<reference evidence="8" key="2">
    <citation type="submission" date="2025-08" db="UniProtKB">
        <authorList>
            <consortium name="RefSeq"/>
        </authorList>
    </citation>
    <scope>IDENTIFICATION</scope>
    <source>
        <tissue evidence="8">Young leaves</tissue>
    </source>
</reference>
<keyword evidence="7" id="KW-1185">Reference proteome</keyword>
<feature type="transmembrane region" description="Helical" evidence="6">
    <location>
        <begin position="26"/>
        <end position="48"/>
    </location>
</feature>
<dbReference type="GO" id="GO:0005794">
    <property type="term" value="C:Golgi apparatus"/>
    <property type="evidence" value="ECO:0007669"/>
    <property type="project" value="TreeGrafter"/>
</dbReference>
<dbReference type="InterPro" id="IPR013861">
    <property type="entry name" value="TMEM115/Pdh1/Rbl19"/>
</dbReference>
<dbReference type="SUPFAM" id="SSF144091">
    <property type="entry name" value="Rhomboid-like"/>
    <property type="match status" value="1"/>
</dbReference>